<comment type="caution">
    <text evidence="2">The sequence shown here is derived from an EMBL/GenBank/DDBJ whole genome shotgun (WGS) entry which is preliminary data.</text>
</comment>
<gene>
    <name evidence="2" type="primary">NCL1_34909</name>
    <name evidence="2" type="ORF">TNCT_266731</name>
</gene>
<keyword evidence="3" id="KW-1185">Reference proteome</keyword>
<accession>A0A8X6FGM8</accession>
<dbReference type="Proteomes" id="UP000887116">
    <property type="component" value="Unassembled WGS sequence"/>
</dbReference>
<evidence type="ECO:0000256" key="1">
    <source>
        <dbReference type="SAM" id="SignalP"/>
    </source>
</evidence>
<evidence type="ECO:0000313" key="3">
    <source>
        <dbReference type="Proteomes" id="UP000887116"/>
    </source>
</evidence>
<name>A0A8X6FGM8_TRICU</name>
<sequence>MLCIFVFLVTFAFVTPHRDTIHVNEYVDEVLSEHLPRIVEKASLDIYKIPDFYFNVQDTLSEVEEFEGTVLFHSGNLTGLSTVNRRFCRYSSGSSDDNRIVCNIVLPRVDVRYSGRYEATTGLTTSYGVRVQQRDFYSEIVFRDVEAQIELTKLNDSEQPSITNLLLLREGKLMKLFQYNDVTKNRLFNRFYVPFHEISKPFYQKCAHLFQQLFYGSYREVLEKAFSTMEYPEYY</sequence>
<dbReference type="OrthoDB" id="6499094at2759"/>
<protein>
    <recommendedName>
        <fullName evidence="4">Secreted protein</fullName>
    </recommendedName>
</protein>
<feature type="signal peptide" evidence="1">
    <location>
        <begin position="1"/>
        <end position="16"/>
    </location>
</feature>
<organism evidence="2 3">
    <name type="scientific">Trichonephila clavata</name>
    <name type="common">Joro spider</name>
    <name type="synonym">Nephila clavata</name>
    <dbReference type="NCBI Taxonomy" id="2740835"/>
    <lineage>
        <taxon>Eukaryota</taxon>
        <taxon>Metazoa</taxon>
        <taxon>Ecdysozoa</taxon>
        <taxon>Arthropoda</taxon>
        <taxon>Chelicerata</taxon>
        <taxon>Arachnida</taxon>
        <taxon>Araneae</taxon>
        <taxon>Araneomorphae</taxon>
        <taxon>Entelegynae</taxon>
        <taxon>Araneoidea</taxon>
        <taxon>Nephilidae</taxon>
        <taxon>Trichonephila</taxon>
    </lineage>
</organism>
<dbReference type="EMBL" id="BMAO01012260">
    <property type="protein sequence ID" value="GFQ80065.1"/>
    <property type="molecule type" value="Genomic_DNA"/>
</dbReference>
<reference evidence="2" key="1">
    <citation type="submission" date="2020-07" db="EMBL/GenBank/DDBJ databases">
        <title>Multicomponent nature underlies the extraordinary mechanical properties of spider dragline silk.</title>
        <authorList>
            <person name="Kono N."/>
            <person name="Nakamura H."/>
            <person name="Mori M."/>
            <person name="Yoshida Y."/>
            <person name="Ohtoshi R."/>
            <person name="Malay A.D."/>
            <person name="Moran D.A.P."/>
            <person name="Tomita M."/>
            <person name="Numata K."/>
            <person name="Arakawa K."/>
        </authorList>
    </citation>
    <scope>NUCLEOTIDE SEQUENCE</scope>
</reference>
<keyword evidence="1" id="KW-0732">Signal</keyword>
<dbReference type="AlphaFoldDB" id="A0A8X6FGM8"/>
<feature type="chain" id="PRO_5036496193" description="Secreted protein" evidence="1">
    <location>
        <begin position="17"/>
        <end position="235"/>
    </location>
</feature>
<evidence type="ECO:0000313" key="2">
    <source>
        <dbReference type="EMBL" id="GFQ80065.1"/>
    </source>
</evidence>
<evidence type="ECO:0008006" key="4">
    <source>
        <dbReference type="Google" id="ProtNLM"/>
    </source>
</evidence>
<proteinExistence type="predicted"/>